<comment type="function">
    <text evidence="1">General (non sugar-specific) component of the phosphoenolpyruvate-dependent sugar phosphotransferase system (sugar PTS). This major carbohydrate active-transport system catalyzes the phosphorylation of incoming sugar substrates concomitantly with their translocation across the cell membrane. The phosphoryl group from phosphoenolpyruvate (PEP) is transferred to the phosphoryl carrier protein HPr by enzyme I. Phospho-HPr then transfers it to the PTS EIIA domain.</text>
</comment>
<dbReference type="PRINTS" id="PR00107">
    <property type="entry name" value="PHOSPHOCPHPR"/>
</dbReference>
<evidence type="ECO:0000259" key="7">
    <source>
        <dbReference type="PROSITE" id="PS51350"/>
    </source>
</evidence>
<keyword evidence="9" id="KW-1185">Reference proteome</keyword>
<dbReference type="RefSeq" id="WP_241369566.1">
    <property type="nucleotide sequence ID" value="NZ_JAKZFC010000003.1"/>
</dbReference>
<feature type="domain" description="HPr" evidence="7">
    <location>
        <begin position="1"/>
        <end position="89"/>
    </location>
</feature>
<proteinExistence type="predicted"/>
<keyword evidence="4" id="KW-0963">Cytoplasm</keyword>
<comment type="caution">
    <text evidence="8">The sequence shown here is derived from an EMBL/GenBank/DDBJ whole genome shotgun (WGS) entry which is preliminary data.</text>
</comment>
<dbReference type="Proteomes" id="UP001316087">
    <property type="component" value="Unassembled WGS sequence"/>
</dbReference>
<organism evidence="8 9">
    <name type="scientific">Solibacillus palustris</name>
    <dbReference type="NCBI Taxonomy" id="2908203"/>
    <lineage>
        <taxon>Bacteria</taxon>
        <taxon>Bacillati</taxon>
        <taxon>Bacillota</taxon>
        <taxon>Bacilli</taxon>
        <taxon>Bacillales</taxon>
        <taxon>Caryophanaceae</taxon>
        <taxon>Solibacillus</taxon>
    </lineage>
</organism>
<dbReference type="PROSITE" id="PS51350">
    <property type="entry name" value="PTS_HPR_DOM"/>
    <property type="match status" value="1"/>
</dbReference>
<keyword evidence="5" id="KW-0762">Sugar transport</keyword>
<evidence type="ECO:0000256" key="1">
    <source>
        <dbReference type="ARBA" id="ARBA00003681"/>
    </source>
</evidence>
<dbReference type="PANTHER" id="PTHR33705:SF2">
    <property type="entry name" value="PHOSPHOCARRIER PROTEIN NPR"/>
    <property type="match status" value="1"/>
</dbReference>
<dbReference type="InterPro" id="IPR000032">
    <property type="entry name" value="HPr-like"/>
</dbReference>
<gene>
    <name evidence="8" type="ORF">LZ480_11200</name>
</gene>
<evidence type="ECO:0000256" key="6">
    <source>
        <dbReference type="ARBA" id="ARBA00022683"/>
    </source>
</evidence>
<evidence type="ECO:0000256" key="3">
    <source>
        <dbReference type="ARBA" id="ARBA00020422"/>
    </source>
</evidence>
<dbReference type="InterPro" id="IPR001020">
    <property type="entry name" value="PTS_HPr_His_P_site"/>
</dbReference>
<comment type="subcellular location">
    <subcellularLocation>
        <location evidence="2">Cytoplasm</location>
    </subcellularLocation>
</comment>
<keyword evidence="5" id="KW-0813">Transport</keyword>
<dbReference type="PANTHER" id="PTHR33705">
    <property type="entry name" value="PHOSPHOCARRIER PROTEIN HPR"/>
    <property type="match status" value="1"/>
</dbReference>
<dbReference type="InterPro" id="IPR050399">
    <property type="entry name" value="HPr"/>
</dbReference>
<sequence>MMEKTFKITAPEGLHARPAALLVSAATPFLADLSLHFNGKSANLKSIMGVMAQGVVTGSTIVISAQGSDEAEALQVIDDVITSKGIGEEC</sequence>
<evidence type="ECO:0000313" key="9">
    <source>
        <dbReference type="Proteomes" id="UP001316087"/>
    </source>
</evidence>
<evidence type="ECO:0000256" key="5">
    <source>
        <dbReference type="ARBA" id="ARBA00022597"/>
    </source>
</evidence>
<dbReference type="SUPFAM" id="SSF55594">
    <property type="entry name" value="HPr-like"/>
    <property type="match status" value="1"/>
</dbReference>
<dbReference type="NCBIfam" id="TIGR01003">
    <property type="entry name" value="PTS_HPr_family"/>
    <property type="match status" value="1"/>
</dbReference>
<dbReference type="Pfam" id="PF00381">
    <property type="entry name" value="PTS-HPr"/>
    <property type="match status" value="1"/>
</dbReference>
<protein>
    <recommendedName>
        <fullName evidence="3">Phosphocarrier protein HPr</fullName>
    </recommendedName>
</protein>
<dbReference type="Gene3D" id="3.30.1340.10">
    <property type="entry name" value="HPr-like"/>
    <property type="match status" value="1"/>
</dbReference>
<evidence type="ECO:0000256" key="2">
    <source>
        <dbReference type="ARBA" id="ARBA00004496"/>
    </source>
</evidence>
<reference evidence="8 9" key="1">
    <citation type="submission" date="2022-03" db="EMBL/GenBank/DDBJ databases">
        <authorList>
            <person name="Jo J.-H."/>
            <person name="Im W.-T."/>
        </authorList>
    </citation>
    <scope>NUCLEOTIDE SEQUENCE [LARGE SCALE GENOMIC DNA]</scope>
    <source>
        <strain evidence="8 9">MA9</strain>
    </source>
</reference>
<dbReference type="PROSITE" id="PS00369">
    <property type="entry name" value="PTS_HPR_HIS"/>
    <property type="match status" value="1"/>
</dbReference>
<dbReference type="CDD" id="cd00367">
    <property type="entry name" value="PTS-HPr_like"/>
    <property type="match status" value="1"/>
</dbReference>
<evidence type="ECO:0000313" key="8">
    <source>
        <dbReference type="EMBL" id="MCH7322459.1"/>
    </source>
</evidence>
<keyword evidence="6" id="KW-0598">Phosphotransferase system</keyword>
<dbReference type="EMBL" id="JAKZFC010000003">
    <property type="protein sequence ID" value="MCH7322459.1"/>
    <property type="molecule type" value="Genomic_DNA"/>
</dbReference>
<dbReference type="InterPro" id="IPR035895">
    <property type="entry name" value="HPr-like_sf"/>
</dbReference>
<accession>A0ABS9UDP7</accession>
<evidence type="ECO:0000256" key="4">
    <source>
        <dbReference type="ARBA" id="ARBA00022490"/>
    </source>
</evidence>
<name>A0ABS9UDP7_9BACL</name>